<feature type="region of interest" description="Disordered" evidence="1">
    <location>
        <begin position="171"/>
        <end position="192"/>
    </location>
</feature>
<evidence type="ECO:0000256" key="2">
    <source>
        <dbReference type="SAM" id="SignalP"/>
    </source>
</evidence>
<feature type="signal peptide" evidence="2">
    <location>
        <begin position="1"/>
        <end position="18"/>
    </location>
</feature>
<evidence type="ECO:0000313" key="3">
    <source>
        <dbReference type="EMBL" id="KAK0475780.1"/>
    </source>
</evidence>
<organism evidence="3 4">
    <name type="scientific">Armillaria novae-zelandiae</name>
    <dbReference type="NCBI Taxonomy" id="153914"/>
    <lineage>
        <taxon>Eukaryota</taxon>
        <taxon>Fungi</taxon>
        <taxon>Dikarya</taxon>
        <taxon>Basidiomycota</taxon>
        <taxon>Agaricomycotina</taxon>
        <taxon>Agaricomycetes</taxon>
        <taxon>Agaricomycetidae</taxon>
        <taxon>Agaricales</taxon>
        <taxon>Marasmiineae</taxon>
        <taxon>Physalacriaceae</taxon>
        <taxon>Armillaria</taxon>
    </lineage>
</organism>
<evidence type="ECO:0000313" key="4">
    <source>
        <dbReference type="Proteomes" id="UP001175227"/>
    </source>
</evidence>
<keyword evidence="2" id="KW-0732">Signal</keyword>
<accession>A0AA39P1E4</accession>
<reference evidence="3" key="1">
    <citation type="submission" date="2023-06" db="EMBL/GenBank/DDBJ databases">
        <authorList>
            <consortium name="Lawrence Berkeley National Laboratory"/>
            <person name="Ahrendt S."/>
            <person name="Sahu N."/>
            <person name="Indic B."/>
            <person name="Wong-Bajracharya J."/>
            <person name="Merenyi Z."/>
            <person name="Ke H.-M."/>
            <person name="Monk M."/>
            <person name="Kocsube S."/>
            <person name="Drula E."/>
            <person name="Lipzen A."/>
            <person name="Balint B."/>
            <person name="Henrissat B."/>
            <person name="Andreopoulos B."/>
            <person name="Martin F.M."/>
            <person name="Harder C.B."/>
            <person name="Rigling D."/>
            <person name="Ford K.L."/>
            <person name="Foster G.D."/>
            <person name="Pangilinan J."/>
            <person name="Papanicolaou A."/>
            <person name="Barry K."/>
            <person name="LaButti K."/>
            <person name="Viragh M."/>
            <person name="Koriabine M."/>
            <person name="Yan M."/>
            <person name="Riley R."/>
            <person name="Champramary S."/>
            <person name="Plett K.L."/>
            <person name="Tsai I.J."/>
            <person name="Slot J."/>
            <person name="Sipos G."/>
            <person name="Plett J."/>
            <person name="Nagy L.G."/>
            <person name="Grigoriev I.V."/>
        </authorList>
    </citation>
    <scope>NUCLEOTIDE SEQUENCE</scope>
    <source>
        <strain evidence="3">ICMP 16352</strain>
    </source>
</reference>
<gene>
    <name evidence="3" type="ORF">IW261DRAFT_1644520</name>
</gene>
<evidence type="ECO:0000256" key="1">
    <source>
        <dbReference type="SAM" id="MobiDB-lite"/>
    </source>
</evidence>
<sequence length="192" mass="20998">MGGFLWFLAGATVATIYCNGRIQTGYYSANPNGYYERGWVHQSAPVNESRRKGARERREGTTVFLWSCCLNKREQLEAPAPALPPQPPQEEEQPSLERIRELNKQADEAMSDLSEATLDSLMATIIAAKNKLAGTSYTAGAGGEAGVGSEQVSPSLRLIFFANESRAELRLPTSMRPSTSLPFESGPARVRD</sequence>
<protein>
    <submittedName>
        <fullName evidence="3">Uncharacterized protein</fullName>
    </submittedName>
</protein>
<feature type="chain" id="PRO_5041360557" evidence="2">
    <location>
        <begin position="19"/>
        <end position="192"/>
    </location>
</feature>
<dbReference type="Proteomes" id="UP001175227">
    <property type="component" value="Unassembled WGS sequence"/>
</dbReference>
<proteinExistence type="predicted"/>
<keyword evidence="4" id="KW-1185">Reference proteome</keyword>
<dbReference type="AlphaFoldDB" id="A0AA39P1E4"/>
<dbReference type="EMBL" id="JAUEPR010000022">
    <property type="protein sequence ID" value="KAK0475780.1"/>
    <property type="molecule type" value="Genomic_DNA"/>
</dbReference>
<comment type="caution">
    <text evidence="3">The sequence shown here is derived from an EMBL/GenBank/DDBJ whole genome shotgun (WGS) entry which is preliminary data.</text>
</comment>
<name>A0AA39P1E4_9AGAR</name>